<evidence type="ECO:0000313" key="2">
    <source>
        <dbReference type="EMBL" id="KAG2306869.1"/>
    </source>
</evidence>
<reference evidence="2 3" key="1">
    <citation type="submission" date="2020-02" db="EMBL/GenBank/DDBJ databases">
        <authorList>
            <person name="Ma Q."/>
            <person name="Huang Y."/>
            <person name="Song X."/>
            <person name="Pei D."/>
        </authorList>
    </citation>
    <scope>NUCLEOTIDE SEQUENCE [LARGE SCALE GENOMIC DNA]</scope>
    <source>
        <strain evidence="2">Sxm20200214</strain>
        <tissue evidence="2">Leaf</tissue>
    </source>
</reference>
<proteinExistence type="predicted"/>
<accession>A0A8X7V8Z6</accession>
<gene>
    <name evidence="2" type="ORF">Bca52824_026617</name>
</gene>
<feature type="region of interest" description="Disordered" evidence="1">
    <location>
        <begin position="1"/>
        <end position="32"/>
    </location>
</feature>
<dbReference type="EMBL" id="JAAMPC010000006">
    <property type="protein sequence ID" value="KAG2306869.1"/>
    <property type="molecule type" value="Genomic_DNA"/>
</dbReference>
<evidence type="ECO:0000256" key="1">
    <source>
        <dbReference type="SAM" id="MobiDB-lite"/>
    </source>
</evidence>
<evidence type="ECO:0000313" key="3">
    <source>
        <dbReference type="Proteomes" id="UP000886595"/>
    </source>
</evidence>
<organism evidence="2 3">
    <name type="scientific">Brassica carinata</name>
    <name type="common">Ethiopian mustard</name>
    <name type="synonym">Abyssinian cabbage</name>
    <dbReference type="NCBI Taxonomy" id="52824"/>
    <lineage>
        <taxon>Eukaryota</taxon>
        <taxon>Viridiplantae</taxon>
        <taxon>Streptophyta</taxon>
        <taxon>Embryophyta</taxon>
        <taxon>Tracheophyta</taxon>
        <taxon>Spermatophyta</taxon>
        <taxon>Magnoliopsida</taxon>
        <taxon>eudicotyledons</taxon>
        <taxon>Gunneridae</taxon>
        <taxon>Pentapetalae</taxon>
        <taxon>rosids</taxon>
        <taxon>malvids</taxon>
        <taxon>Brassicales</taxon>
        <taxon>Brassicaceae</taxon>
        <taxon>Brassiceae</taxon>
        <taxon>Brassica</taxon>
    </lineage>
</organism>
<protein>
    <submittedName>
        <fullName evidence="2">Uncharacterized protein</fullName>
    </submittedName>
</protein>
<sequence>MCSPKTHPLRFSPPIRKRESQAPASSNKCDNTTKSISEFHLRKLAFVNSLERIVSVEADFNFRKHLTKSMVNRRLFIYTNVMTFCHELAAST</sequence>
<feature type="compositionally biased region" description="Polar residues" evidence="1">
    <location>
        <begin position="22"/>
        <end position="32"/>
    </location>
</feature>
<comment type="caution">
    <text evidence="2">The sequence shown here is derived from an EMBL/GenBank/DDBJ whole genome shotgun (WGS) entry which is preliminary data.</text>
</comment>
<name>A0A8X7V8Z6_BRACI</name>
<keyword evidence="3" id="KW-1185">Reference proteome</keyword>
<dbReference type="Proteomes" id="UP000886595">
    <property type="component" value="Unassembled WGS sequence"/>
</dbReference>
<dbReference type="AlphaFoldDB" id="A0A8X7V8Z6"/>